<dbReference type="InterPro" id="IPR007921">
    <property type="entry name" value="CHAP_dom"/>
</dbReference>
<dbReference type="EMBL" id="CADCUA010000242">
    <property type="protein sequence ID" value="CAA9313775.1"/>
    <property type="molecule type" value="Genomic_DNA"/>
</dbReference>
<accession>A0A6J4KXG9</accession>
<proteinExistence type="predicted"/>
<evidence type="ECO:0000313" key="2">
    <source>
        <dbReference type="EMBL" id="CAA9313775.1"/>
    </source>
</evidence>
<dbReference type="InterPro" id="IPR036366">
    <property type="entry name" value="PGBDSf"/>
</dbReference>
<dbReference type="SUPFAM" id="SSF47090">
    <property type="entry name" value="PGBD-like"/>
    <property type="match status" value="1"/>
</dbReference>
<dbReference type="Gene3D" id="1.10.101.10">
    <property type="entry name" value="PGBD-like superfamily/PGBD"/>
    <property type="match status" value="1"/>
</dbReference>
<feature type="domain" description="Peptidase C51" evidence="1">
    <location>
        <begin position="137"/>
        <end position="230"/>
    </location>
</feature>
<evidence type="ECO:0000259" key="1">
    <source>
        <dbReference type="Pfam" id="PF05257"/>
    </source>
</evidence>
<organism evidence="2">
    <name type="scientific">uncultured Lysobacter sp</name>
    <dbReference type="NCBI Taxonomy" id="271060"/>
    <lineage>
        <taxon>Bacteria</taxon>
        <taxon>Pseudomonadati</taxon>
        <taxon>Pseudomonadota</taxon>
        <taxon>Gammaproteobacteria</taxon>
        <taxon>Lysobacterales</taxon>
        <taxon>Lysobacteraceae</taxon>
        <taxon>Lysobacter</taxon>
        <taxon>environmental samples</taxon>
    </lineage>
</organism>
<sequence length="291" mass="31666">MNYPHRPVRIGERDAALVRALKHRLNEALGLHGAAALDIGDPAFGPRMRNAVRLFQERHVDTQGRPLVQDGNVGVLTWAALFGAASVAPRTPSMPPLLARAVQIAGVAADRGVREMPRNSNRGPEVDEYLRRTGTPPGHAWCCAFVYWCMDEAASALGIDNPMVRTAGCLKHWQRAEAHGATRLLARDARRDVSLVQPGMMFIIDHRKGLGHTGLIERVEAGLLHTIEGNTDASRTREGGGVYRLVRKVGEINRGFIAYRARAALGSLCVSDGARGVDRLQAAPMQCLPQT</sequence>
<dbReference type="InterPro" id="IPR036365">
    <property type="entry name" value="PGBD-like_sf"/>
</dbReference>
<protein>
    <recommendedName>
        <fullName evidence="1">Peptidase C51 domain-containing protein</fullName>
    </recommendedName>
</protein>
<gene>
    <name evidence="2" type="ORF">AVDCRST_MAG71-880</name>
</gene>
<name>A0A6J4KXG9_9GAMM</name>
<reference evidence="2" key="1">
    <citation type="submission" date="2020-02" db="EMBL/GenBank/DDBJ databases">
        <authorList>
            <person name="Meier V. D."/>
        </authorList>
    </citation>
    <scope>NUCLEOTIDE SEQUENCE</scope>
    <source>
        <strain evidence="2">AVDCRST_MAG71</strain>
    </source>
</reference>
<dbReference type="AlphaFoldDB" id="A0A6J4KXG9"/>
<dbReference type="Pfam" id="PF05257">
    <property type="entry name" value="CHAP"/>
    <property type="match status" value="1"/>
</dbReference>